<accession>A0ABU9EHU7</accession>
<dbReference type="GO" id="GO:0016757">
    <property type="term" value="F:glycosyltransferase activity"/>
    <property type="evidence" value="ECO:0007669"/>
    <property type="project" value="UniProtKB-KW"/>
</dbReference>
<dbReference type="Proteomes" id="UP001387447">
    <property type="component" value="Unassembled WGS sequence"/>
</dbReference>
<evidence type="ECO:0000313" key="2">
    <source>
        <dbReference type="EMBL" id="MEK9511286.1"/>
    </source>
</evidence>
<dbReference type="InterPro" id="IPR029044">
    <property type="entry name" value="Nucleotide-diphossugar_trans"/>
</dbReference>
<protein>
    <submittedName>
        <fullName evidence="2">Glycosyltransferase</fullName>
        <ecNumber evidence="2">2.4.-.-</ecNumber>
    </submittedName>
</protein>
<name>A0ABU9EHU7_LIMFS</name>
<dbReference type="PANTHER" id="PTHR43685">
    <property type="entry name" value="GLYCOSYLTRANSFERASE"/>
    <property type="match status" value="1"/>
</dbReference>
<dbReference type="Pfam" id="PF00535">
    <property type="entry name" value="Glycos_transf_2"/>
    <property type="match status" value="1"/>
</dbReference>
<evidence type="ECO:0000259" key="1">
    <source>
        <dbReference type="Pfam" id="PF00535"/>
    </source>
</evidence>
<keyword evidence="3" id="KW-1185">Reference proteome</keyword>
<dbReference type="PANTHER" id="PTHR43685:SF11">
    <property type="entry name" value="GLYCOSYLTRANSFERASE TAGX-RELATED"/>
    <property type="match status" value="1"/>
</dbReference>
<organism evidence="2 3">
    <name type="scientific">Limnospira fusiformis PMC 851.14</name>
    <dbReference type="NCBI Taxonomy" id="2219512"/>
    <lineage>
        <taxon>Bacteria</taxon>
        <taxon>Bacillati</taxon>
        <taxon>Cyanobacteriota</taxon>
        <taxon>Cyanophyceae</taxon>
        <taxon>Oscillatoriophycideae</taxon>
        <taxon>Oscillatoriales</taxon>
        <taxon>Sirenicapillariaceae</taxon>
        <taxon>Limnospira</taxon>
    </lineage>
</organism>
<sequence>MNQHPRVSVIIPVYNGDRFLGEAIESVLSQTYQDYEIIVVDDGSTDGTSEVVASLGDKIRYFHQENQGSAVARNLGIHQAKGELIAFLDADDFWLLPEKLAQQVSLFDQQPNLAIVQTGWRIVDELRNQIIDVEPWHKVPELTLESWLRYKPVKTSSLLVTKNSLEKAGGFDRELRQSHDVDLVLRLALMGCEATWWPRVAVGYRRYGGNTTRNAKTQADCVVRVLDKFFAHQDLPQSIRAMESSVRYHTLVWLAWYHYDKGLYADMADFLNRSWEYTPYYRMETIADWVGCFKKFSVQNGQSWDIGFLTDLPDWQNLISKTVVD</sequence>
<dbReference type="InterPro" id="IPR050834">
    <property type="entry name" value="Glycosyltransf_2"/>
</dbReference>
<dbReference type="RefSeq" id="WP_193521268.1">
    <property type="nucleotide sequence ID" value="NZ_JBBWYZ010000005.1"/>
</dbReference>
<keyword evidence="2" id="KW-0328">Glycosyltransferase</keyword>
<dbReference type="Gene3D" id="3.90.550.10">
    <property type="entry name" value="Spore Coat Polysaccharide Biosynthesis Protein SpsA, Chain A"/>
    <property type="match status" value="1"/>
</dbReference>
<dbReference type="InterPro" id="IPR001173">
    <property type="entry name" value="Glyco_trans_2-like"/>
</dbReference>
<proteinExistence type="predicted"/>
<dbReference type="EMBL" id="JBBWYZ010000005">
    <property type="protein sequence ID" value="MEK9511286.1"/>
    <property type="molecule type" value="Genomic_DNA"/>
</dbReference>
<gene>
    <name evidence="2" type="ORF">AAEJ74_06135</name>
</gene>
<dbReference type="SUPFAM" id="SSF53448">
    <property type="entry name" value="Nucleotide-diphospho-sugar transferases"/>
    <property type="match status" value="1"/>
</dbReference>
<reference evidence="2 3" key="1">
    <citation type="journal article" date="2024" name="Front. Microbiol.">
        <title>Transcriptomic insights into the dominance of two phototrophs throughout the water column of a tropical hypersaline-alkaline crater lake (Dziani Dzaha, Mayotte).</title>
        <authorList>
            <person name="Duperron S."/>
            <person name="Halary S."/>
            <person name="Bouly J.-P."/>
            <person name="Roussel T."/>
            <person name="Hugoni M."/>
            <person name="Bruto M."/>
            <person name="Oger P."/>
            <person name="Duval C."/>
            <person name="Woo A."/>
            <person name="Jezequiel D."/>
            <person name="Ader M."/>
            <person name="Leboulanger C."/>
            <person name="Agogue H."/>
            <person name="Grossi V."/>
            <person name="Trousselier M."/>
            <person name="Bernard C."/>
        </authorList>
    </citation>
    <scope>NUCLEOTIDE SEQUENCE [LARGE SCALE GENOMIC DNA]</scope>
    <source>
        <strain evidence="2 3">PMC 851.14</strain>
    </source>
</reference>
<dbReference type="EC" id="2.4.-.-" evidence="2"/>
<keyword evidence="2" id="KW-0808">Transferase</keyword>
<comment type="caution">
    <text evidence="2">The sequence shown here is derived from an EMBL/GenBank/DDBJ whole genome shotgun (WGS) entry which is preliminary data.</text>
</comment>
<feature type="domain" description="Glycosyltransferase 2-like" evidence="1">
    <location>
        <begin position="8"/>
        <end position="128"/>
    </location>
</feature>
<evidence type="ECO:0000313" key="3">
    <source>
        <dbReference type="Proteomes" id="UP001387447"/>
    </source>
</evidence>